<feature type="domain" description="Nitrile hydratase alpha/Thiocyanate hydrolase gamma" evidence="7">
    <location>
        <begin position="15"/>
        <end position="200"/>
    </location>
</feature>
<evidence type="ECO:0000313" key="8">
    <source>
        <dbReference type="EMBL" id="MDR9777334.1"/>
    </source>
</evidence>
<sequence>MIDRFQYREDREAYSAARVKALEALLIKKGIITDKTVDTVLDFFETKMGPFNGAKIVARAWVDPSFKDRLVTDTPAAIAELNLPEGMAGAEGEHMRAVANSPDVHNLIICTLCSCYPWPVLGLPPYWYKDPTFRSRAAREPRAVLGEFGLKVPETIEIKVWDSSAQIRWFVVPERPVGTEGMTEAELEALVTPEAMMGVAIAKAA</sequence>
<keyword evidence="4 8" id="KW-0456">Lyase</keyword>
<evidence type="ECO:0000256" key="2">
    <source>
        <dbReference type="ARBA" id="ARBA00013079"/>
    </source>
</evidence>
<dbReference type="InterPro" id="IPR036648">
    <property type="entry name" value="CN_Hdrase_a/SCN_Hdrase_g_sf"/>
</dbReference>
<evidence type="ECO:0000313" key="10">
    <source>
        <dbReference type="Proteomes" id="UP000219914"/>
    </source>
</evidence>
<keyword evidence="6" id="KW-0408">Iron</keyword>
<dbReference type="PIRSF" id="PIRSF001426">
    <property type="entry name" value="NHase_alpha"/>
    <property type="match status" value="1"/>
</dbReference>
<keyword evidence="3 6" id="KW-0479">Metal-binding</keyword>
<dbReference type="Pfam" id="PF02979">
    <property type="entry name" value="NHase_alpha"/>
    <property type="match status" value="1"/>
</dbReference>
<dbReference type="EMBL" id="JAVLSF010000038">
    <property type="protein sequence ID" value="MDR9777334.1"/>
    <property type="molecule type" value="Genomic_DNA"/>
</dbReference>
<dbReference type="SUPFAM" id="SSF56209">
    <property type="entry name" value="Nitrile hydratase alpha chain"/>
    <property type="match status" value="1"/>
</dbReference>
<dbReference type="NCBIfam" id="TIGR01323">
    <property type="entry name" value="nitrile_alph"/>
    <property type="match status" value="1"/>
</dbReference>
<name>A0A2A6K8Z0_9HYPH</name>
<comment type="similarity">
    <text evidence="1">Belongs to the nitrile hydratase subunit alpha family.</text>
</comment>
<feature type="binding site" evidence="6">
    <location>
        <position position="110"/>
    </location>
    <ligand>
        <name>Fe(3+)</name>
        <dbReference type="ChEBI" id="CHEBI:29034"/>
    </ligand>
</feature>
<keyword evidence="10" id="KW-1185">Reference proteome</keyword>
<evidence type="ECO:0000259" key="7">
    <source>
        <dbReference type="Pfam" id="PF02979"/>
    </source>
</evidence>
<feature type="binding site" evidence="6">
    <location>
        <position position="115"/>
    </location>
    <ligand>
        <name>Fe(3+)</name>
        <dbReference type="ChEBI" id="CHEBI:29034"/>
    </ligand>
</feature>
<dbReference type="GO" id="GO:0018822">
    <property type="term" value="F:nitrile hydratase activity"/>
    <property type="evidence" value="ECO:0007669"/>
    <property type="project" value="UniProtKB-EC"/>
</dbReference>
<evidence type="ECO:0000313" key="11">
    <source>
        <dbReference type="Proteomes" id="UP001268610"/>
    </source>
</evidence>
<dbReference type="Proteomes" id="UP001268610">
    <property type="component" value="Unassembled WGS sequence"/>
</dbReference>
<dbReference type="RefSeq" id="WP_097535845.1">
    <property type="nucleotide sequence ID" value="NZ_JAVLSD010000034.1"/>
</dbReference>
<comment type="caution">
    <text evidence="8">The sequence shown here is derived from an EMBL/GenBank/DDBJ whole genome shotgun (WGS) entry which is preliminary data.</text>
</comment>
<accession>A0A2A6K8Z0</accession>
<gene>
    <name evidence="8" type="primary">nthA</name>
    <name evidence="9" type="ORF">CO674_22300</name>
    <name evidence="8" type="ORF">RJJ65_32785</name>
</gene>
<dbReference type="AlphaFoldDB" id="A0A2A6K8Z0"/>
<dbReference type="InterPro" id="IPR023900">
    <property type="entry name" value="CN_Hdrtase_asu/SCN_Hdrlase_gsu"/>
</dbReference>
<comment type="catalytic activity">
    <reaction evidence="5">
        <text>an aliphatic primary amide = an aliphatic nitrile + H2O</text>
        <dbReference type="Rhea" id="RHEA:12673"/>
        <dbReference type="ChEBI" id="CHEBI:15377"/>
        <dbReference type="ChEBI" id="CHEBI:65285"/>
        <dbReference type="ChEBI" id="CHEBI:80291"/>
        <dbReference type="EC" id="4.2.1.84"/>
    </reaction>
</comment>
<reference evidence="8" key="2">
    <citation type="submission" date="2023-04" db="EMBL/GenBank/DDBJ databases">
        <title>Genomic characterization of faba bean (Vicia faba) microsymbionts in Mexican soils.</title>
        <authorList>
            <person name="Rivera Orduna F.N."/>
            <person name="Guevara-Luna J."/>
            <person name="Yan J."/>
            <person name="Arroyo-Herrera I."/>
            <person name="Li Y."/>
            <person name="Vasquez-Murrieta M.S."/>
            <person name="Wang E.T."/>
        </authorList>
    </citation>
    <scope>NUCLEOTIDE SEQUENCE</scope>
    <source>
        <strain evidence="8">CH26</strain>
    </source>
</reference>
<dbReference type="InterPro" id="IPR018141">
    <property type="entry name" value="Nitrile_hydratase_asu"/>
</dbReference>
<organism evidence="8 11">
    <name type="scientific">Rhizobium hidalgonense</name>
    <dbReference type="NCBI Taxonomy" id="1538159"/>
    <lineage>
        <taxon>Bacteria</taxon>
        <taxon>Pseudomonadati</taxon>
        <taxon>Pseudomonadota</taxon>
        <taxon>Alphaproteobacteria</taxon>
        <taxon>Hyphomicrobiales</taxon>
        <taxon>Rhizobiaceae</taxon>
        <taxon>Rhizobium/Agrobacterium group</taxon>
        <taxon>Rhizobium</taxon>
    </lineage>
</organism>
<proteinExistence type="inferred from homology"/>
<reference evidence="9 10" key="1">
    <citation type="submission" date="2017-09" db="EMBL/GenBank/DDBJ databases">
        <title>Comparative genomics of rhizobia isolated from Phaseolus vulgaris in China.</title>
        <authorList>
            <person name="Tong W."/>
        </authorList>
    </citation>
    <scope>NUCLEOTIDE SEQUENCE [LARGE SCALE GENOMIC DNA]</scope>
    <source>
        <strain evidence="9 10">FH14</strain>
    </source>
</reference>
<dbReference type="InterPro" id="IPR004232">
    <property type="entry name" value="CN_Hdrtase_a/SCN_Hdrlase_g"/>
</dbReference>
<dbReference type="GO" id="GO:0046914">
    <property type="term" value="F:transition metal ion binding"/>
    <property type="evidence" value="ECO:0007669"/>
    <property type="project" value="InterPro"/>
</dbReference>
<evidence type="ECO:0000256" key="5">
    <source>
        <dbReference type="ARBA" id="ARBA00044877"/>
    </source>
</evidence>
<evidence type="ECO:0000256" key="1">
    <source>
        <dbReference type="ARBA" id="ARBA00009363"/>
    </source>
</evidence>
<feature type="binding site" evidence="6">
    <location>
        <position position="113"/>
    </location>
    <ligand>
        <name>Fe(3+)</name>
        <dbReference type="ChEBI" id="CHEBI:29034"/>
    </ligand>
</feature>
<evidence type="ECO:0000256" key="3">
    <source>
        <dbReference type="ARBA" id="ARBA00022723"/>
    </source>
</evidence>
<evidence type="ECO:0000256" key="6">
    <source>
        <dbReference type="PIRSR" id="PIRSR001426-1"/>
    </source>
</evidence>
<feature type="binding site" evidence="6">
    <location>
        <position position="114"/>
    </location>
    <ligand>
        <name>Fe(3+)</name>
        <dbReference type="ChEBI" id="CHEBI:29034"/>
    </ligand>
</feature>
<protein>
    <recommendedName>
        <fullName evidence="2">nitrile hydratase</fullName>
        <ecNumber evidence="2">4.2.1.84</ecNumber>
    </recommendedName>
</protein>
<dbReference type="Gene3D" id="3.90.330.10">
    <property type="entry name" value="Nitrile hydratase alpha /Thiocyanate hydrolase gamma"/>
    <property type="match status" value="1"/>
</dbReference>
<dbReference type="EC" id="4.2.1.84" evidence="2"/>
<dbReference type="Proteomes" id="UP000219914">
    <property type="component" value="Unassembled WGS sequence"/>
</dbReference>
<dbReference type="EMBL" id="NWSY01000018">
    <property type="protein sequence ID" value="PDT21347.1"/>
    <property type="molecule type" value="Genomic_DNA"/>
</dbReference>
<evidence type="ECO:0000313" key="9">
    <source>
        <dbReference type="EMBL" id="PDT21347.1"/>
    </source>
</evidence>
<evidence type="ECO:0000256" key="4">
    <source>
        <dbReference type="ARBA" id="ARBA00023239"/>
    </source>
</evidence>